<comment type="caution">
    <text evidence="4">The sequence shown here is derived from an EMBL/GenBank/DDBJ whole genome shotgun (WGS) entry which is preliminary data.</text>
</comment>
<dbReference type="AlphaFoldDB" id="A0A2G8RZ76"/>
<dbReference type="STRING" id="1077348.A0A2G8RZ76"/>
<dbReference type="GO" id="GO:0016020">
    <property type="term" value="C:membrane"/>
    <property type="evidence" value="ECO:0007669"/>
    <property type="project" value="UniProtKB-SubCell"/>
</dbReference>
<dbReference type="PANTHER" id="PTHR11360">
    <property type="entry name" value="MONOCARBOXYLATE TRANSPORTER"/>
    <property type="match status" value="1"/>
</dbReference>
<feature type="transmembrane region" description="Helical" evidence="3">
    <location>
        <begin position="307"/>
        <end position="326"/>
    </location>
</feature>
<keyword evidence="3" id="KW-0812">Transmembrane</keyword>
<feature type="transmembrane region" description="Helical" evidence="3">
    <location>
        <begin position="136"/>
        <end position="153"/>
    </location>
</feature>
<accession>A0A2G8RZ76</accession>
<dbReference type="InterPro" id="IPR036259">
    <property type="entry name" value="MFS_trans_sf"/>
</dbReference>
<dbReference type="Proteomes" id="UP000230002">
    <property type="component" value="Unassembled WGS sequence"/>
</dbReference>
<keyword evidence="3" id="KW-0472">Membrane</keyword>
<evidence type="ECO:0000256" key="1">
    <source>
        <dbReference type="ARBA" id="ARBA00004141"/>
    </source>
</evidence>
<feature type="transmembrane region" description="Helical" evidence="3">
    <location>
        <begin position="269"/>
        <end position="287"/>
    </location>
</feature>
<proteinExistence type="inferred from homology"/>
<gene>
    <name evidence="4" type="ORF">GSI_11087</name>
</gene>
<feature type="transmembrane region" description="Helical" evidence="3">
    <location>
        <begin position="394"/>
        <end position="416"/>
    </location>
</feature>
<feature type="transmembrane region" description="Helical" evidence="3">
    <location>
        <begin position="159"/>
        <end position="181"/>
    </location>
</feature>
<evidence type="ECO:0000256" key="3">
    <source>
        <dbReference type="SAM" id="Phobius"/>
    </source>
</evidence>
<keyword evidence="3" id="KW-1133">Transmembrane helix</keyword>
<dbReference type="InterPro" id="IPR050327">
    <property type="entry name" value="Proton-linked_MCT"/>
</dbReference>
<dbReference type="Pfam" id="PF07690">
    <property type="entry name" value="MFS_1"/>
    <property type="match status" value="1"/>
</dbReference>
<feature type="transmembrane region" description="Helical" evidence="3">
    <location>
        <begin position="333"/>
        <end position="353"/>
    </location>
</feature>
<evidence type="ECO:0000313" key="5">
    <source>
        <dbReference type="Proteomes" id="UP000230002"/>
    </source>
</evidence>
<dbReference type="GO" id="GO:0022857">
    <property type="term" value="F:transmembrane transporter activity"/>
    <property type="evidence" value="ECO:0007669"/>
    <property type="project" value="InterPro"/>
</dbReference>
<dbReference type="InterPro" id="IPR011701">
    <property type="entry name" value="MFS"/>
</dbReference>
<feature type="transmembrane region" description="Helical" evidence="3">
    <location>
        <begin position="226"/>
        <end position="248"/>
    </location>
</feature>
<feature type="transmembrane region" description="Helical" evidence="3">
    <location>
        <begin position="193"/>
        <end position="214"/>
    </location>
</feature>
<evidence type="ECO:0000313" key="4">
    <source>
        <dbReference type="EMBL" id="PIL26826.1"/>
    </source>
</evidence>
<organism evidence="4 5">
    <name type="scientific">Ganoderma sinense ZZ0214-1</name>
    <dbReference type="NCBI Taxonomy" id="1077348"/>
    <lineage>
        <taxon>Eukaryota</taxon>
        <taxon>Fungi</taxon>
        <taxon>Dikarya</taxon>
        <taxon>Basidiomycota</taxon>
        <taxon>Agaricomycotina</taxon>
        <taxon>Agaricomycetes</taxon>
        <taxon>Polyporales</taxon>
        <taxon>Polyporaceae</taxon>
        <taxon>Ganoderma</taxon>
    </lineage>
</organism>
<protein>
    <submittedName>
        <fullName evidence="4">MFS general substrate transporter</fullName>
    </submittedName>
</protein>
<keyword evidence="5" id="KW-1185">Reference proteome</keyword>
<name>A0A2G8RZ76_9APHY</name>
<dbReference type="PANTHER" id="PTHR11360:SF234">
    <property type="entry name" value="MFS-TYPE TRANSPORTER DBAD-RELATED"/>
    <property type="match status" value="1"/>
</dbReference>
<sequence>MLIGNESLVVADTEKPPAGGPSSQKVLTGIVLAEGVEVVEDPPDGGLRAWLVAFGVAIGMGGMEGIITSWGTLQAYYEEELLQNKSSSEMQVAPSVFVAGHANLRCSAWIGFVQNAIGYAPGLLVGRLFDMGYRRFLVFASSVLFVACTFLTAECTQYWQFLLCQGFGIGITSGGGFFNVGSMVLTHWFKKRLGLALAIAYGGMSMFGWIFPIIIKSLLQHAGFQWTMRILGFISLGLLVATNMTVAGRLPGTRDLGPLFNLSEFKKPVYSFYVAALVVNTLALTNAPTYITFSAVDAGVDVGFSDHLVVIITAVSVLGLLVGGVFADRYNPLDVLICSTLLAAILNFAWPFATGVTPLAVVAVLIGLSTGGVWASLVQPLARMGRLTDVRLRIGMAFTALTVAVAVGSPISGAIFNATYPLVQDCGLLLRFGAGVVGRLDGRREAPPGQV</sequence>
<dbReference type="EMBL" id="AYKW01000036">
    <property type="protein sequence ID" value="PIL26826.1"/>
    <property type="molecule type" value="Genomic_DNA"/>
</dbReference>
<reference evidence="4 5" key="1">
    <citation type="journal article" date="2015" name="Sci. Rep.">
        <title>Chromosome-level genome map provides insights into diverse defense mechanisms in the medicinal fungus Ganoderma sinense.</title>
        <authorList>
            <person name="Zhu Y."/>
            <person name="Xu J."/>
            <person name="Sun C."/>
            <person name="Zhou S."/>
            <person name="Xu H."/>
            <person name="Nelson D.R."/>
            <person name="Qian J."/>
            <person name="Song J."/>
            <person name="Luo H."/>
            <person name="Xiang L."/>
            <person name="Li Y."/>
            <person name="Xu Z."/>
            <person name="Ji A."/>
            <person name="Wang L."/>
            <person name="Lu S."/>
            <person name="Hayward A."/>
            <person name="Sun W."/>
            <person name="Li X."/>
            <person name="Schwartz D.C."/>
            <person name="Wang Y."/>
            <person name="Chen S."/>
        </authorList>
    </citation>
    <scope>NUCLEOTIDE SEQUENCE [LARGE SCALE GENOMIC DNA]</scope>
    <source>
        <strain evidence="4 5">ZZ0214-1</strain>
    </source>
</reference>
<dbReference type="OrthoDB" id="6509908at2759"/>
<evidence type="ECO:0000256" key="2">
    <source>
        <dbReference type="ARBA" id="ARBA00006727"/>
    </source>
</evidence>
<dbReference type="Gene3D" id="1.20.1250.20">
    <property type="entry name" value="MFS general substrate transporter like domains"/>
    <property type="match status" value="2"/>
</dbReference>
<comment type="subcellular location">
    <subcellularLocation>
        <location evidence="1">Membrane</location>
        <topology evidence="1">Multi-pass membrane protein</topology>
    </subcellularLocation>
</comment>
<dbReference type="SUPFAM" id="SSF103473">
    <property type="entry name" value="MFS general substrate transporter"/>
    <property type="match status" value="1"/>
</dbReference>
<comment type="similarity">
    <text evidence="2">Belongs to the major facilitator superfamily. Monocarboxylate porter (TC 2.A.1.13) family.</text>
</comment>
<feature type="transmembrane region" description="Helical" evidence="3">
    <location>
        <begin position="359"/>
        <end position="382"/>
    </location>
</feature>